<sequence>PQRAKAEQNITFPISRDCRWKISISVKGYHILCSSSSGSNSSSSSSSSSSNSSNSSSSSRWIISSDWKLIKFAYR</sequence>
<name>A0ABD2ATD2_VESSQ</name>
<comment type="caution">
    <text evidence="2">The sequence shown here is derived from an EMBL/GenBank/DDBJ whole genome shotgun (WGS) entry which is preliminary data.</text>
</comment>
<evidence type="ECO:0000256" key="1">
    <source>
        <dbReference type="SAM" id="MobiDB-lite"/>
    </source>
</evidence>
<reference evidence="2 3" key="1">
    <citation type="journal article" date="2024" name="Ann. Entomol. Soc. Am.">
        <title>Genomic analyses of the southern and eastern yellowjacket wasps (Hymenoptera: Vespidae) reveal evolutionary signatures of social life.</title>
        <authorList>
            <person name="Catto M.A."/>
            <person name="Caine P.B."/>
            <person name="Orr S.E."/>
            <person name="Hunt B.G."/>
            <person name="Goodisman M.A.D."/>
        </authorList>
    </citation>
    <scope>NUCLEOTIDE SEQUENCE [LARGE SCALE GENOMIC DNA]</scope>
    <source>
        <strain evidence="2">233</strain>
        <tissue evidence="2">Head and thorax</tissue>
    </source>
</reference>
<accession>A0ABD2ATD2</accession>
<feature type="region of interest" description="Disordered" evidence="1">
    <location>
        <begin position="34"/>
        <end position="60"/>
    </location>
</feature>
<protein>
    <submittedName>
        <fullName evidence="2">Uncharacterized protein</fullName>
    </submittedName>
</protein>
<keyword evidence="3" id="KW-1185">Reference proteome</keyword>
<evidence type="ECO:0000313" key="2">
    <source>
        <dbReference type="EMBL" id="KAL2723878.1"/>
    </source>
</evidence>
<feature type="non-terminal residue" evidence="2">
    <location>
        <position position="1"/>
    </location>
</feature>
<gene>
    <name evidence="2" type="ORF">V1478_008391</name>
</gene>
<dbReference type="Proteomes" id="UP001607302">
    <property type="component" value="Unassembled WGS sequence"/>
</dbReference>
<proteinExistence type="predicted"/>
<organism evidence="2 3">
    <name type="scientific">Vespula squamosa</name>
    <name type="common">Southern yellow jacket</name>
    <name type="synonym">Wasp</name>
    <dbReference type="NCBI Taxonomy" id="30214"/>
    <lineage>
        <taxon>Eukaryota</taxon>
        <taxon>Metazoa</taxon>
        <taxon>Ecdysozoa</taxon>
        <taxon>Arthropoda</taxon>
        <taxon>Hexapoda</taxon>
        <taxon>Insecta</taxon>
        <taxon>Pterygota</taxon>
        <taxon>Neoptera</taxon>
        <taxon>Endopterygota</taxon>
        <taxon>Hymenoptera</taxon>
        <taxon>Apocrita</taxon>
        <taxon>Aculeata</taxon>
        <taxon>Vespoidea</taxon>
        <taxon>Vespidae</taxon>
        <taxon>Vespinae</taxon>
        <taxon>Vespula</taxon>
    </lineage>
</organism>
<evidence type="ECO:0000313" key="3">
    <source>
        <dbReference type="Proteomes" id="UP001607302"/>
    </source>
</evidence>
<dbReference type="AlphaFoldDB" id="A0ABD2ATD2"/>
<feature type="compositionally biased region" description="Low complexity" evidence="1">
    <location>
        <begin position="34"/>
        <end position="59"/>
    </location>
</feature>
<dbReference type="EMBL" id="JAUDFV010000139">
    <property type="protein sequence ID" value="KAL2723878.1"/>
    <property type="molecule type" value="Genomic_DNA"/>
</dbReference>